<evidence type="ECO:0000256" key="6">
    <source>
        <dbReference type="SAM" id="Phobius"/>
    </source>
</evidence>
<reference evidence="9" key="1">
    <citation type="submission" date="2019-08" db="EMBL/GenBank/DDBJ databases">
        <authorList>
            <person name="Kucharzyk K."/>
            <person name="Murdoch R.W."/>
            <person name="Higgins S."/>
            <person name="Loffler F."/>
        </authorList>
    </citation>
    <scope>NUCLEOTIDE SEQUENCE</scope>
</reference>
<comment type="caution">
    <text evidence="9">The sequence shown here is derived from an EMBL/GenBank/DDBJ whole genome shotgun (WGS) entry which is preliminary data.</text>
</comment>
<organism evidence="9">
    <name type="scientific">bioreactor metagenome</name>
    <dbReference type="NCBI Taxonomy" id="1076179"/>
    <lineage>
        <taxon>unclassified sequences</taxon>
        <taxon>metagenomes</taxon>
        <taxon>ecological metagenomes</taxon>
    </lineage>
</organism>
<dbReference type="PANTHER" id="PTHR32309:SF13">
    <property type="entry name" value="FERRIC ENTEROBACTIN TRANSPORT PROTEIN FEPE"/>
    <property type="match status" value="1"/>
</dbReference>
<keyword evidence="3 6" id="KW-0812">Transmembrane</keyword>
<proteinExistence type="predicted"/>
<evidence type="ECO:0000313" key="9">
    <source>
        <dbReference type="EMBL" id="MPM59204.1"/>
    </source>
</evidence>
<feature type="transmembrane region" description="Helical" evidence="6">
    <location>
        <begin position="175"/>
        <end position="196"/>
    </location>
</feature>
<dbReference type="Pfam" id="PF02706">
    <property type="entry name" value="Wzz"/>
    <property type="match status" value="1"/>
</dbReference>
<dbReference type="InterPro" id="IPR050445">
    <property type="entry name" value="Bact_polysacc_biosynth/exp"/>
</dbReference>
<protein>
    <submittedName>
        <fullName evidence="9">Putative capsular polysaccharide biosynthesis protein YwqC</fullName>
    </submittedName>
</protein>
<feature type="transmembrane region" description="Helical" evidence="6">
    <location>
        <begin position="20"/>
        <end position="42"/>
    </location>
</feature>
<keyword evidence="2" id="KW-1003">Cell membrane</keyword>
<dbReference type="PANTHER" id="PTHR32309">
    <property type="entry name" value="TYROSINE-PROTEIN KINASE"/>
    <property type="match status" value="1"/>
</dbReference>
<name>A0A645BBW1_9ZZZZ</name>
<evidence type="ECO:0000259" key="7">
    <source>
        <dbReference type="Pfam" id="PF02706"/>
    </source>
</evidence>
<dbReference type="EMBL" id="VSSQ01017170">
    <property type="protein sequence ID" value="MPM59204.1"/>
    <property type="molecule type" value="Genomic_DNA"/>
</dbReference>
<comment type="subcellular location">
    <subcellularLocation>
        <location evidence="1">Cell membrane</location>
        <topology evidence="1">Multi-pass membrane protein</topology>
    </subcellularLocation>
</comment>
<dbReference type="InterPro" id="IPR032807">
    <property type="entry name" value="GNVR"/>
</dbReference>
<dbReference type="GO" id="GO:0004713">
    <property type="term" value="F:protein tyrosine kinase activity"/>
    <property type="evidence" value="ECO:0007669"/>
    <property type="project" value="TreeGrafter"/>
</dbReference>
<gene>
    <name evidence="9" type="primary">ywqC_5</name>
    <name evidence="9" type="ORF">SDC9_106044</name>
</gene>
<dbReference type="InterPro" id="IPR003856">
    <property type="entry name" value="LPS_length_determ_N"/>
</dbReference>
<keyword evidence="5 6" id="KW-0472">Membrane</keyword>
<accession>A0A645BBW1</accession>
<keyword evidence="4 6" id="KW-1133">Transmembrane helix</keyword>
<evidence type="ECO:0000256" key="2">
    <source>
        <dbReference type="ARBA" id="ARBA00022475"/>
    </source>
</evidence>
<evidence type="ECO:0000256" key="1">
    <source>
        <dbReference type="ARBA" id="ARBA00004651"/>
    </source>
</evidence>
<evidence type="ECO:0000259" key="8">
    <source>
        <dbReference type="Pfam" id="PF13807"/>
    </source>
</evidence>
<sequence length="247" mass="27578">MEEEITLDLRDLFIILRKRVKLIVTITIACTLVSAVLSFFVIKPTFEARTSIIVGKPQTGETKLDNNDVMMYQKLIKTYAVIAKSERVAQNASVKLNIRYTPKEIQEMINVTPQQDTQVLEIKTENKDSKEATAVIDAVTSAFMEEAKASFPTGGTIEVLDRARVPENPIKPNKALNVAIAFFLGLMVSVGLVFVLEYMDKTIKTEEDVEKYLNIPVIGIIPDQVIETNKKKTATSKARIASKQVEV</sequence>
<evidence type="ECO:0000256" key="3">
    <source>
        <dbReference type="ARBA" id="ARBA00022692"/>
    </source>
</evidence>
<feature type="domain" description="Tyrosine-protein kinase G-rich" evidence="8">
    <location>
        <begin position="145"/>
        <end position="195"/>
    </location>
</feature>
<evidence type="ECO:0000256" key="4">
    <source>
        <dbReference type="ARBA" id="ARBA00022989"/>
    </source>
</evidence>
<feature type="domain" description="Polysaccharide chain length determinant N-terminal" evidence="7">
    <location>
        <begin position="6"/>
        <end position="94"/>
    </location>
</feature>
<dbReference type="Pfam" id="PF13807">
    <property type="entry name" value="GNVR"/>
    <property type="match status" value="1"/>
</dbReference>
<dbReference type="AlphaFoldDB" id="A0A645BBW1"/>
<dbReference type="GO" id="GO:0005886">
    <property type="term" value="C:plasma membrane"/>
    <property type="evidence" value="ECO:0007669"/>
    <property type="project" value="UniProtKB-SubCell"/>
</dbReference>
<evidence type="ECO:0000256" key="5">
    <source>
        <dbReference type="ARBA" id="ARBA00023136"/>
    </source>
</evidence>